<accession>A0ABT1QZP3</accession>
<reference evidence="1" key="1">
    <citation type="submission" date="2021-07" db="EMBL/GenBank/DDBJ databases">
        <title>Shinella sp. nov., a novel member of the genus Shinella from water.</title>
        <authorList>
            <person name="Deng Y."/>
        </authorList>
    </citation>
    <scope>NUCLEOTIDE SEQUENCE</scope>
    <source>
        <strain evidence="1">CPCC 100929</strain>
    </source>
</reference>
<organism evidence="1 2">
    <name type="scientific">Shinella lacus</name>
    <dbReference type="NCBI Taxonomy" id="2654216"/>
    <lineage>
        <taxon>Bacteria</taxon>
        <taxon>Pseudomonadati</taxon>
        <taxon>Pseudomonadota</taxon>
        <taxon>Alphaproteobacteria</taxon>
        <taxon>Hyphomicrobiales</taxon>
        <taxon>Rhizobiaceae</taxon>
        <taxon>Shinella</taxon>
    </lineage>
</organism>
<name>A0ABT1QZP3_9HYPH</name>
<sequence length="60" mass="6727">MATTEQKIARRPIKKSFGAYLASKMAENTAGLIAEQRQSTTENTKARANILHFFQKNRTG</sequence>
<dbReference type="Proteomes" id="UP000996601">
    <property type="component" value="Unassembled WGS sequence"/>
</dbReference>
<comment type="caution">
    <text evidence="1">The sequence shown here is derived from an EMBL/GenBank/DDBJ whole genome shotgun (WGS) entry which is preliminary data.</text>
</comment>
<gene>
    <name evidence="1" type="ORF">GB927_000050</name>
</gene>
<dbReference type="EMBL" id="WHSB02000001">
    <property type="protein sequence ID" value="MCQ4628401.1"/>
    <property type="molecule type" value="Genomic_DNA"/>
</dbReference>
<evidence type="ECO:0000313" key="1">
    <source>
        <dbReference type="EMBL" id="MCQ4628401.1"/>
    </source>
</evidence>
<evidence type="ECO:0000313" key="2">
    <source>
        <dbReference type="Proteomes" id="UP000996601"/>
    </source>
</evidence>
<protein>
    <submittedName>
        <fullName evidence="1">Uncharacterized protein</fullName>
    </submittedName>
</protein>
<dbReference type="RefSeq" id="WP_256114430.1">
    <property type="nucleotide sequence ID" value="NZ_WHSB02000001.1"/>
</dbReference>
<keyword evidence="2" id="KW-1185">Reference proteome</keyword>
<proteinExistence type="predicted"/>